<dbReference type="Proteomes" id="UP000789860">
    <property type="component" value="Unassembled WGS sequence"/>
</dbReference>
<name>A0ACA9NRH8_9GLOM</name>
<evidence type="ECO:0000313" key="2">
    <source>
        <dbReference type="Proteomes" id="UP000789860"/>
    </source>
</evidence>
<protein>
    <submittedName>
        <fullName evidence="1">2720_t:CDS:1</fullName>
    </submittedName>
</protein>
<reference evidence="1" key="1">
    <citation type="submission" date="2021-06" db="EMBL/GenBank/DDBJ databases">
        <authorList>
            <person name="Kallberg Y."/>
            <person name="Tangrot J."/>
            <person name="Rosling A."/>
        </authorList>
    </citation>
    <scope>NUCLEOTIDE SEQUENCE</scope>
    <source>
        <strain evidence="1">AU212A</strain>
    </source>
</reference>
<keyword evidence="2" id="KW-1185">Reference proteome</keyword>
<feature type="non-terminal residue" evidence="1">
    <location>
        <position position="204"/>
    </location>
</feature>
<organism evidence="1 2">
    <name type="scientific">Scutellospora calospora</name>
    <dbReference type="NCBI Taxonomy" id="85575"/>
    <lineage>
        <taxon>Eukaryota</taxon>
        <taxon>Fungi</taxon>
        <taxon>Fungi incertae sedis</taxon>
        <taxon>Mucoromycota</taxon>
        <taxon>Glomeromycotina</taxon>
        <taxon>Glomeromycetes</taxon>
        <taxon>Diversisporales</taxon>
        <taxon>Gigasporaceae</taxon>
        <taxon>Scutellospora</taxon>
    </lineage>
</organism>
<evidence type="ECO:0000313" key="1">
    <source>
        <dbReference type="EMBL" id="CAG8667466.1"/>
    </source>
</evidence>
<comment type="caution">
    <text evidence="1">The sequence shown here is derived from an EMBL/GenBank/DDBJ whole genome shotgun (WGS) entry which is preliminary data.</text>
</comment>
<sequence>MISYLYVIFVLITTVHVFPYLLPVNKCPGEDFLRECLDQSHIKGPVHFRNDFSAYNDDLSIEYNTRVIHFPVAFVHSIDILDVQNTIKCGVKLNFPIVARSGGHSYESYSIGDRDCYLIIDLVKLNKITVNVTTQTAVIGTGNTLKSLYYQVTEHVFAFPAGGCPGIGVGGHIMGGGVGLLNRKFGMSSDNILDAEIVLANGTV</sequence>
<dbReference type="EMBL" id="CAJVPM010027819">
    <property type="protein sequence ID" value="CAG8667466.1"/>
    <property type="molecule type" value="Genomic_DNA"/>
</dbReference>
<gene>
    <name evidence="1" type="ORF">SCALOS_LOCUS9251</name>
</gene>
<proteinExistence type="predicted"/>
<accession>A0ACA9NRH8</accession>